<proteinExistence type="predicted"/>
<accession>A0A1I8FQ58</accession>
<dbReference type="AlphaFoldDB" id="A0A1I8FQ58"/>
<sequence length="35" mass="3828">MPLLKSLTLATASTIEMANSQLRTSAHRLQRCADV</sequence>
<organism evidence="1 2">
    <name type="scientific">Macrostomum lignano</name>
    <dbReference type="NCBI Taxonomy" id="282301"/>
    <lineage>
        <taxon>Eukaryota</taxon>
        <taxon>Metazoa</taxon>
        <taxon>Spiralia</taxon>
        <taxon>Lophotrochozoa</taxon>
        <taxon>Platyhelminthes</taxon>
        <taxon>Rhabditophora</taxon>
        <taxon>Macrostomorpha</taxon>
        <taxon>Macrostomida</taxon>
        <taxon>Macrostomidae</taxon>
        <taxon>Macrostomum</taxon>
    </lineage>
</organism>
<reference evidence="2" key="1">
    <citation type="submission" date="2016-11" db="UniProtKB">
        <authorList>
            <consortium name="WormBaseParasite"/>
        </authorList>
    </citation>
    <scope>IDENTIFICATION</scope>
</reference>
<keyword evidence="1" id="KW-1185">Reference proteome</keyword>
<name>A0A1I8FQ58_9PLAT</name>
<evidence type="ECO:0000313" key="2">
    <source>
        <dbReference type="WBParaSite" id="maker-unitig_42869-snap-gene-0.2-mRNA-1"/>
    </source>
</evidence>
<dbReference type="WBParaSite" id="maker-unitig_42869-snap-gene-0.2-mRNA-1">
    <property type="protein sequence ID" value="maker-unitig_42869-snap-gene-0.2-mRNA-1"/>
    <property type="gene ID" value="maker-unitig_42869-snap-gene-0.2"/>
</dbReference>
<evidence type="ECO:0000313" key="1">
    <source>
        <dbReference type="Proteomes" id="UP000095280"/>
    </source>
</evidence>
<protein>
    <submittedName>
        <fullName evidence="2">Flagellin</fullName>
    </submittedName>
</protein>
<dbReference type="Proteomes" id="UP000095280">
    <property type="component" value="Unplaced"/>
</dbReference>